<dbReference type="VEuPathDB" id="ToxoDB:CSUI_005863"/>
<reference evidence="2 3" key="1">
    <citation type="journal article" date="2017" name="Int. J. Parasitol.">
        <title>The genome of the protozoan parasite Cystoisospora suis and a reverse vaccinology approach to identify vaccine candidates.</title>
        <authorList>
            <person name="Palmieri N."/>
            <person name="Shrestha A."/>
            <person name="Ruttkowski B."/>
            <person name="Beck T."/>
            <person name="Vogl C."/>
            <person name="Tomley F."/>
            <person name="Blake D.P."/>
            <person name="Joachim A."/>
        </authorList>
    </citation>
    <scope>NUCLEOTIDE SEQUENCE [LARGE SCALE GENOMIC DNA]</scope>
    <source>
        <strain evidence="2 3">Wien I</strain>
    </source>
</reference>
<comment type="caution">
    <text evidence="2">The sequence shown here is derived from an EMBL/GenBank/DDBJ whole genome shotgun (WGS) entry which is preliminary data.</text>
</comment>
<organism evidence="2 3">
    <name type="scientific">Cystoisospora suis</name>
    <dbReference type="NCBI Taxonomy" id="483139"/>
    <lineage>
        <taxon>Eukaryota</taxon>
        <taxon>Sar</taxon>
        <taxon>Alveolata</taxon>
        <taxon>Apicomplexa</taxon>
        <taxon>Conoidasida</taxon>
        <taxon>Coccidia</taxon>
        <taxon>Eucoccidiorida</taxon>
        <taxon>Eimeriorina</taxon>
        <taxon>Sarcocystidae</taxon>
        <taxon>Cystoisospora</taxon>
    </lineage>
</organism>
<gene>
    <name evidence="2" type="ORF">CSUI_005863</name>
</gene>
<accession>A0A2C6KW33</accession>
<feature type="signal peptide" evidence="1">
    <location>
        <begin position="1"/>
        <end position="25"/>
    </location>
</feature>
<proteinExistence type="predicted"/>
<sequence>MIACMQGHCYNSIFSLSLLTYLSFTCETPTTTTTPAYHTLTMTNY</sequence>
<evidence type="ECO:0000256" key="1">
    <source>
        <dbReference type="SAM" id="SignalP"/>
    </source>
</evidence>
<evidence type="ECO:0000313" key="3">
    <source>
        <dbReference type="Proteomes" id="UP000221165"/>
    </source>
</evidence>
<dbReference type="AlphaFoldDB" id="A0A2C6KW33"/>
<dbReference type="RefSeq" id="XP_067921992.1">
    <property type="nucleotide sequence ID" value="XM_068066030.1"/>
</dbReference>
<keyword evidence="3" id="KW-1185">Reference proteome</keyword>
<protein>
    <submittedName>
        <fullName evidence="2">Uncharacterized protein</fullName>
    </submittedName>
</protein>
<keyword evidence="1" id="KW-0732">Signal</keyword>
<dbReference type="GeneID" id="94429241"/>
<evidence type="ECO:0000313" key="2">
    <source>
        <dbReference type="EMBL" id="PHJ20302.1"/>
    </source>
</evidence>
<name>A0A2C6KW33_9APIC</name>
<dbReference type="EMBL" id="MIGC01002884">
    <property type="protein sequence ID" value="PHJ20302.1"/>
    <property type="molecule type" value="Genomic_DNA"/>
</dbReference>
<dbReference type="Proteomes" id="UP000221165">
    <property type="component" value="Unassembled WGS sequence"/>
</dbReference>
<feature type="chain" id="PRO_5012744994" evidence="1">
    <location>
        <begin position="26"/>
        <end position="45"/>
    </location>
</feature>